<evidence type="ECO:0000256" key="3">
    <source>
        <dbReference type="ARBA" id="ARBA00022538"/>
    </source>
</evidence>
<dbReference type="HOGENOM" id="CLU_046525_0_2_7"/>
<dbReference type="PROSITE" id="PS51202">
    <property type="entry name" value="RCK_C"/>
    <property type="match status" value="2"/>
</dbReference>
<keyword evidence="2" id="KW-0813">Transport</keyword>
<proteinExistence type="predicted"/>
<evidence type="ECO:0000313" key="9">
    <source>
        <dbReference type="EMBL" id="AGW14302.1"/>
    </source>
</evidence>
<feature type="domain" description="RCK C-terminal" evidence="8">
    <location>
        <begin position="154"/>
        <end position="237"/>
    </location>
</feature>
<accession>T2GEG3</accession>
<dbReference type="Pfam" id="PF02254">
    <property type="entry name" value="TrkA_N"/>
    <property type="match status" value="2"/>
</dbReference>
<dbReference type="SUPFAM" id="SSF116726">
    <property type="entry name" value="TrkA C-terminal domain-like"/>
    <property type="match status" value="2"/>
</dbReference>
<dbReference type="PATRIC" id="fig|1121448.10.peg.2517"/>
<organism evidence="9 10">
    <name type="scientific">Megalodesulfovibrio gigas (strain ATCC 19364 / DSM 1382 / NCIMB 9332 / VKM B-1759)</name>
    <name type="common">Desulfovibrio gigas</name>
    <dbReference type="NCBI Taxonomy" id="1121448"/>
    <lineage>
        <taxon>Bacteria</taxon>
        <taxon>Pseudomonadati</taxon>
        <taxon>Thermodesulfobacteriota</taxon>
        <taxon>Desulfovibrionia</taxon>
        <taxon>Desulfovibrionales</taxon>
        <taxon>Desulfovibrionaceae</taxon>
        <taxon>Megalodesulfovibrio</taxon>
    </lineage>
</organism>
<reference evidence="9 10" key="1">
    <citation type="journal article" date="2013" name="J. Bacteriol.">
        <title>Roles of HynAB and Ech, the only two hydrogenases found in the model sulfate reducer Desulfovibrio gigas.</title>
        <authorList>
            <person name="Morais-Silva F.O."/>
            <person name="Santos C.I."/>
            <person name="Rodrigues R."/>
            <person name="Pereira I.A."/>
            <person name="Rodrigues-Pousada C."/>
        </authorList>
    </citation>
    <scope>NUCLEOTIDE SEQUENCE [LARGE SCALE GENOMIC DNA]</scope>
    <source>
        <strain evidence="10">ATCC 19364 / DSM 1382 / NCIMB 9332 / VKM B-1759</strain>
    </source>
</reference>
<dbReference type="NCBIfam" id="NF007031">
    <property type="entry name" value="PRK09496.1-2"/>
    <property type="match status" value="1"/>
</dbReference>
<dbReference type="NCBIfam" id="NF007041">
    <property type="entry name" value="PRK09496.3-4"/>
    <property type="match status" value="1"/>
</dbReference>
<dbReference type="InterPro" id="IPR050721">
    <property type="entry name" value="Trk_Ktr_HKT_K-transport"/>
</dbReference>
<dbReference type="InterPro" id="IPR006037">
    <property type="entry name" value="RCK_C"/>
</dbReference>
<evidence type="ECO:0000256" key="6">
    <source>
        <dbReference type="ARBA" id="ARBA00023065"/>
    </source>
</evidence>
<dbReference type="AlphaFoldDB" id="T2GEG3"/>
<dbReference type="InterPro" id="IPR036291">
    <property type="entry name" value="NAD(P)-bd_dom_sf"/>
</dbReference>
<evidence type="ECO:0000256" key="2">
    <source>
        <dbReference type="ARBA" id="ARBA00022448"/>
    </source>
</evidence>
<sequence length="465" mass="50354">MGFFTKKAATEPMRIIIVGAGEVGYHIARRLSQEDKQVVVIDVRADALRRLTDIADVQTIQGSGSSPRVLDEAGIHDASIVLAVTDSDEINLIACFFANLLSPKALKLARLRNEEYTLYRDAFSSELLNISTIINPEVEVIKSIEHMIAVPGALEFMEFAAGRVKMVGMRVGQGPLTGVRLPQLRSRMGELRFIIAALVRGERVIIPTGKDSIQPDDLVYFVCQEQDLAAVSRAFGAAQRTVKDVLVIGGGSTGLRLTARFEDKGYHVKLVEKDPARCEVLAERLNRAIVLHGDGTDQELLAEENASGMDLVVSVTGDEETNILSSLLAKSMGAGKTITRINKTAYLPLLRAIGIEHSFSPRLSAVNSILRYVRRGKILSSVSIKGDQAEALEAVVQESSQLVGIPLKDLDFPSGALILCILRGDEVLLPGGETRLQPQDRVILIALRTAMPKVEQALSATTGAA</sequence>
<feature type="domain" description="RCK N-terminal" evidence="7">
    <location>
        <begin position="242"/>
        <end position="359"/>
    </location>
</feature>
<keyword evidence="5" id="KW-0520">NAD</keyword>
<dbReference type="Pfam" id="PF02080">
    <property type="entry name" value="TrkA_C"/>
    <property type="match status" value="2"/>
</dbReference>
<dbReference type="KEGG" id="dgg:DGI_2569"/>
<keyword evidence="10" id="KW-1185">Reference proteome</keyword>
<dbReference type="Proteomes" id="UP000016587">
    <property type="component" value="Chromosome"/>
</dbReference>
<dbReference type="GO" id="GO:0005886">
    <property type="term" value="C:plasma membrane"/>
    <property type="evidence" value="ECO:0007669"/>
    <property type="project" value="InterPro"/>
</dbReference>
<keyword evidence="6" id="KW-0406">Ion transport</keyword>
<dbReference type="NCBIfam" id="NF007039">
    <property type="entry name" value="PRK09496.3-2"/>
    <property type="match status" value="1"/>
</dbReference>
<dbReference type="SUPFAM" id="SSF51735">
    <property type="entry name" value="NAD(P)-binding Rossmann-fold domains"/>
    <property type="match status" value="2"/>
</dbReference>
<dbReference type="Gene3D" id="3.30.70.1450">
    <property type="entry name" value="Regulator of K+ conductance, C-terminal domain"/>
    <property type="match status" value="2"/>
</dbReference>
<dbReference type="PANTHER" id="PTHR43833">
    <property type="entry name" value="POTASSIUM CHANNEL PROTEIN 2-RELATED-RELATED"/>
    <property type="match status" value="1"/>
</dbReference>
<feature type="domain" description="RCK C-terminal" evidence="8">
    <location>
        <begin position="379"/>
        <end position="460"/>
    </location>
</feature>
<dbReference type="EMBL" id="CP006585">
    <property type="protein sequence ID" value="AGW14302.1"/>
    <property type="molecule type" value="Genomic_DNA"/>
</dbReference>
<evidence type="ECO:0000313" key="10">
    <source>
        <dbReference type="Proteomes" id="UP000016587"/>
    </source>
</evidence>
<feature type="domain" description="RCK N-terminal" evidence="7">
    <location>
        <begin position="12"/>
        <end position="132"/>
    </location>
</feature>
<evidence type="ECO:0000259" key="7">
    <source>
        <dbReference type="PROSITE" id="PS51201"/>
    </source>
</evidence>
<evidence type="ECO:0000259" key="8">
    <source>
        <dbReference type="PROSITE" id="PS51202"/>
    </source>
</evidence>
<evidence type="ECO:0000256" key="5">
    <source>
        <dbReference type="ARBA" id="ARBA00023027"/>
    </source>
</evidence>
<dbReference type="STRING" id="1121448.DGI_2569"/>
<evidence type="ECO:0000256" key="1">
    <source>
        <dbReference type="ARBA" id="ARBA00017378"/>
    </source>
</evidence>
<dbReference type="InterPro" id="IPR036721">
    <property type="entry name" value="RCK_C_sf"/>
</dbReference>
<dbReference type="PANTHER" id="PTHR43833:SF5">
    <property type="entry name" value="TRK SYSTEM POTASSIUM UPTAKE PROTEIN TRKA"/>
    <property type="match status" value="1"/>
</dbReference>
<evidence type="ECO:0000256" key="4">
    <source>
        <dbReference type="ARBA" id="ARBA00022958"/>
    </source>
</evidence>
<dbReference type="PROSITE" id="PS51201">
    <property type="entry name" value="RCK_N"/>
    <property type="match status" value="2"/>
</dbReference>
<dbReference type="PRINTS" id="PR00335">
    <property type="entry name" value="KUPTAKETRKA"/>
</dbReference>
<dbReference type="Gene3D" id="3.40.50.720">
    <property type="entry name" value="NAD(P)-binding Rossmann-like Domain"/>
    <property type="match status" value="2"/>
</dbReference>
<keyword evidence="4" id="KW-0630">Potassium</keyword>
<gene>
    <name evidence="9" type="primary">trkA</name>
    <name evidence="9" type="ORF">DGI_2569</name>
</gene>
<protein>
    <recommendedName>
        <fullName evidence="1">Trk system potassium uptake protein TrkA</fullName>
    </recommendedName>
</protein>
<dbReference type="NCBIfam" id="NF007032">
    <property type="entry name" value="PRK09496.1-4"/>
    <property type="match status" value="1"/>
</dbReference>
<dbReference type="InterPro" id="IPR006036">
    <property type="entry name" value="K_uptake_TrkA"/>
</dbReference>
<dbReference type="GO" id="GO:0015079">
    <property type="term" value="F:potassium ion transmembrane transporter activity"/>
    <property type="evidence" value="ECO:0007669"/>
    <property type="project" value="InterPro"/>
</dbReference>
<dbReference type="InterPro" id="IPR003148">
    <property type="entry name" value="RCK_N"/>
</dbReference>
<name>T2GEG3_MEGG1</name>
<keyword evidence="3" id="KW-0633">Potassium transport</keyword>
<dbReference type="eggNOG" id="COG0569">
    <property type="taxonomic scope" value="Bacteria"/>
</dbReference>
<reference evidence="10" key="2">
    <citation type="submission" date="2013-07" db="EMBL/GenBank/DDBJ databases">
        <authorList>
            <person name="Morais-Silva F.O."/>
            <person name="Rezende A.M."/>
            <person name="Pimentel C."/>
            <person name="Resende D.M."/>
            <person name="Santos C.I."/>
            <person name="Clemente C."/>
            <person name="de Oliveira L.M."/>
            <person name="da Silva S.M."/>
            <person name="Costa D.A."/>
            <person name="Varela-Raposo A."/>
            <person name="Horacio E.C.A."/>
            <person name="Matos M."/>
            <person name="Flores O."/>
            <person name="Ruiz J.C."/>
            <person name="Rodrigues-Pousada C."/>
        </authorList>
    </citation>
    <scope>NUCLEOTIDE SEQUENCE [LARGE SCALE GENOMIC DNA]</scope>
    <source>
        <strain evidence="10">ATCC 19364 / DSM 1382 / NCIMB 9332 / VKM B-1759</strain>
    </source>
</reference>